<comment type="caution">
    <text evidence="2">The sequence shown here is derived from an EMBL/GenBank/DDBJ whole genome shotgun (WGS) entry which is preliminary data.</text>
</comment>
<keyword evidence="1" id="KW-0472">Membrane</keyword>
<accession>A0ABS0LRG7</accession>
<feature type="transmembrane region" description="Helical" evidence="1">
    <location>
        <begin position="369"/>
        <end position="386"/>
    </location>
</feature>
<dbReference type="PANTHER" id="PTHR38454:SF1">
    <property type="entry name" value="INTEGRAL MEMBRANE PROTEIN"/>
    <property type="match status" value="1"/>
</dbReference>
<feature type="transmembrane region" description="Helical" evidence="1">
    <location>
        <begin position="340"/>
        <end position="357"/>
    </location>
</feature>
<dbReference type="EMBL" id="JACBXQ010000004">
    <property type="protein sequence ID" value="MBG9986755.1"/>
    <property type="molecule type" value="Genomic_DNA"/>
</dbReference>
<feature type="transmembrane region" description="Helical" evidence="1">
    <location>
        <begin position="83"/>
        <end position="106"/>
    </location>
</feature>
<feature type="transmembrane region" description="Helical" evidence="1">
    <location>
        <begin position="284"/>
        <end position="300"/>
    </location>
</feature>
<feature type="transmembrane region" description="Helical" evidence="1">
    <location>
        <begin position="398"/>
        <end position="414"/>
    </location>
</feature>
<proteinExistence type="predicted"/>
<sequence>MLVAWFFNDFYPFGTKSFLAIDFNQQFVDLYIFMRNTIRSGDWGSFFYSFTKSLGGNMVGAWAYYLMSPFNLIYLLVPVDHISYAVFISVWLRYGAMGLAMAYYLVKRHNGQESPYLTIALSSAYALNGFAVSYQMAPIFMDALWLMPLLLVALEELLDGKSPIKYILLLAITMVIQYYMGYMICLFIFMYTFYYLFIHSQNHSIQSLTGKVMRLGGYSLLGIGLSAFLMLPNIYNLLNSKAALESTLSFDWELQINPLDIFSKYMIGAFDNQSWSSGPNLPNLYMGSLAAFGTFIYFISDKIKRSHKVASLVILLIFFFSITHEFTSKIWHMGQNPAGFFYRFSWIVIFFLLVLAFQGLQKRLIKSHDVFIGLSLMFMIHAIVIAKDYTFLSAEQQQLSALCFGLVCLILYFVKGSVLKGILLIFLTFTELGVNAYYSQEDINHNNAFKFENALSVIDQAIDEIRPSQDDFYRISKTFYRSKNDPMTFNYPGLTNFSSSLEGTTRDLYERLGNSGIDASVYYYGTPLTDALLGVKYFVNNESFSTDNQKEMDETYIFPTDVTRKDVIQPDNLVGATDRFSLYQVQHTLPIAFGISDAAMDLTLLDNMPILNQNAIGQALTGSKDFLFEEVPIKKEVSNLKQGLTENGDQIFSREDPSKESSMRITLTADTDDAYFITIPQSLSTHESEVELYLNGEEFDYRSKFGSDQFFNIAYQEQGQELEFKIDIKADRQFNLTNLKVVRFNQKEFEKLVKARKQEGLELQSWGSNYVRGSIKIEESPWVFTSIPFDKGWQVKVDGQKVETQVVWDSLLAFPIEAGYHEIEMTFIPKGLIIGSLLSIVSLVIFFLLILIRRHHNR</sequence>
<dbReference type="Proteomes" id="UP000721415">
    <property type="component" value="Unassembled WGS sequence"/>
</dbReference>
<reference evidence="2 3" key="1">
    <citation type="submission" date="2020-07" db="EMBL/GenBank/DDBJ databases">
        <title>Facklamia lactis sp. nov., isolated from raw milk.</title>
        <authorList>
            <person name="Doll E.V."/>
            <person name="Huptas C."/>
            <person name="Staib L."/>
            <person name="Wenning M."/>
            <person name="Scherer S."/>
        </authorList>
    </citation>
    <scope>NUCLEOTIDE SEQUENCE [LARGE SCALE GENOMIC DNA]</scope>
    <source>
        <strain evidence="2 3">DSM 111018</strain>
    </source>
</reference>
<dbReference type="Pfam" id="PF09586">
    <property type="entry name" value="YfhO"/>
    <property type="match status" value="1"/>
</dbReference>
<feature type="transmembrane region" description="Helical" evidence="1">
    <location>
        <begin position="166"/>
        <end position="194"/>
    </location>
</feature>
<evidence type="ECO:0000313" key="3">
    <source>
        <dbReference type="Proteomes" id="UP000721415"/>
    </source>
</evidence>
<keyword evidence="1" id="KW-1133">Transmembrane helix</keyword>
<organism evidence="2 3">
    <name type="scientific">Facklamia lactis</name>
    <dbReference type="NCBI Taxonomy" id="2749967"/>
    <lineage>
        <taxon>Bacteria</taxon>
        <taxon>Bacillati</taxon>
        <taxon>Bacillota</taxon>
        <taxon>Bacilli</taxon>
        <taxon>Lactobacillales</taxon>
        <taxon>Aerococcaceae</taxon>
        <taxon>Facklamia</taxon>
    </lineage>
</organism>
<feature type="transmembrane region" description="Helical" evidence="1">
    <location>
        <begin position="421"/>
        <end position="438"/>
    </location>
</feature>
<feature type="transmembrane region" description="Helical" evidence="1">
    <location>
        <begin position="127"/>
        <end position="154"/>
    </location>
</feature>
<evidence type="ECO:0000256" key="1">
    <source>
        <dbReference type="SAM" id="Phobius"/>
    </source>
</evidence>
<keyword evidence="1" id="KW-0812">Transmembrane</keyword>
<dbReference type="InterPro" id="IPR018580">
    <property type="entry name" value="Uncharacterised_YfhO"/>
</dbReference>
<evidence type="ECO:0000313" key="2">
    <source>
        <dbReference type="EMBL" id="MBG9986755.1"/>
    </source>
</evidence>
<feature type="transmembrane region" description="Helical" evidence="1">
    <location>
        <begin position="312"/>
        <end position="334"/>
    </location>
</feature>
<name>A0ABS0LRG7_9LACT</name>
<keyword evidence="3" id="KW-1185">Reference proteome</keyword>
<feature type="transmembrane region" description="Helical" evidence="1">
    <location>
        <begin position="832"/>
        <end position="852"/>
    </location>
</feature>
<protein>
    <submittedName>
        <fullName evidence="2">YfhO family protein</fullName>
    </submittedName>
</protein>
<dbReference type="PANTHER" id="PTHR38454">
    <property type="entry name" value="INTEGRAL MEMBRANE PROTEIN-RELATED"/>
    <property type="match status" value="1"/>
</dbReference>
<feature type="transmembrane region" description="Helical" evidence="1">
    <location>
        <begin position="215"/>
        <end position="235"/>
    </location>
</feature>
<gene>
    <name evidence="2" type="ORF">HZY91_07575</name>
</gene>